<sequence>MHFLLRVALLHFGILAIQSEHTAFTINKVVLKAEPNEIWNGNNLTLTCEAEISKVPGTDPLQPSFVFYKDDVQIFNTTSLNDEAHYIISPARFSHWGEYSCAVYVNRKNRKSEELPVRIRGVSAPQISVSKKEVKEGEKVTVRCEASEEKAPIIFKIFKVNRNDKQEKTRPAHNTNYVDVDFLVEEGDKNLFFECTAEVSSTFAKETSEASERLLVTVSEPFSTPSIQVYPSTNITEGDRLTVYCTVLASSIFKESDIEILIQKDKTILTNQKHDTSASYSKDLAVVADEGNYTCKAESGLASKTSSVYIHVTELFPRPALQVGEEISEGDALSFSCSVSGFKAENLTFYLEKINSTMTTRMKTGGKYKKTGLEQDRGLYVCKVTIRNITKKSEPRMVTVYAPVSTPVLSPATKMQEVVMGQTLILMCKSERGTPPITYTLFRGTEQLYNITRKTKGESAEFKLNVSTLSHLSGYRCKGNNKNKLSSPFSTALNFTVIAQIQKVILETIPSSGEVENGRDLTLMCRIIDGSWPVTFTFYRKDKSDHVHQEIINKSTSIWHQRTFDKEQEGSYYCTASNRASRIHSNILDIKVILASWKKAVIAVFVVLMAVGVAAAVTWWYLQKKRKAKQITVEMSGPVTVTNSHNEKPLPGQNNETESHCPPGFNEDGENHTVRPEEEKEDAGENTYADAAVGSLQGWPGSGCT</sequence>
<dbReference type="Proteomes" id="UP000515156">
    <property type="component" value="Chromosome 6"/>
</dbReference>
<dbReference type="InterPro" id="IPR036179">
    <property type="entry name" value="Ig-like_dom_sf"/>
</dbReference>
<evidence type="ECO:0000313" key="8">
    <source>
        <dbReference type="Proteomes" id="UP000515156"/>
    </source>
</evidence>
<dbReference type="InterPro" id="IPR013783">
    <property type="entry name" value="Ig-like_fold"/>
</dbReference>
<evidence type="ECO:0000313" key="9">
    <source>
        <dbReference type="RefSeq" id="XP_030064280.1"/>
    </source>
</evidence>
<dbReference type="RefSeq" id="XP_030064280.1">
    <property type="nucleotide sequence ID" value="XM_030208420.1"/>
</dbReference>
<dbReference type="Gene3D" id="2.60.40.10">
    <property type="entry name" value="Immunoglobulins"/>
    <property type="match status" value="6"/>
</dbReference>
<feature type="domain" description="Ig-like" evidence="7">
    <location>
        <begin position="27"/>
        <end position="118"/>
    </location>
</feature>
<keyword evidence="8" id="KW-1185">Reference proteome</keyword>
<proteinExistence type="predicted"/>
<feature type="compositionally biased region" description="Basic and acidic residues" evidence="4">
    <location>
        <begin position="669"/>
        <end position="678"/>
    </location>
</feature>
<dbReference type="InterPro" id="IPR003598">
    <property type="entry name" value="Ig_sub2"/>
</dbReference>
<dbReference type="PROSITE" id="PS50835">
    <property type="entry name" value="IG_LIKE"/>
    <property type="match status" value="5"/>
</dbReference>
<name>A0A6P7YMB8_9AMPH</name>
<feature type="domain" description="Ig-like" evidence="7">
    <location>
        <begin position="488"/>
        <end position="591"/>
    </location>
</feature>
<evidence type="ECO:0000256" key="3">
    <source>
        <dbReference type="ARBA" id="ARBA00023180"/>
    </source>
</evidence>
<protein>
    <submittedName>
        <fullName evidence="9 10">Platelet endothelial cell adhesion molecule isoform X1</fullName>
    </submittedName>
</protein>
<keyword evidence="2" id="KW-1015">Disulfide bond</keyword>
<feature type="domain" description="Ig-like" evidence="7">
    <location>
        <begin position="125"/>
        <end position="211"/>
    </location>
</feature>
<dbReference type="AlphaFoldDB" id="A0A6P7YMB8"/>
<gene>
    <name evidence="9 10" type="primary">PECAM1</name>
</gene>
<feature type="domain" description="Ig-like" evidence="7">
    <location>
        <begin position="225"/>
        <end position="311"/>
    </location>
</feature>
<accession>A0A6P7YMB8</accession>
<dbReference type="CTD" id="5175"/>
<dbReference type="GO" id="GO:0009897">
    <property type="term" value="C:external side of plasma membrane"/>
    <property type="evidence" value="ECO:0007669"/>
    <property type="project" value="TreeGrafter"/>
</dbReference>
<keyword evidence="3" id="KW-0325">Glycoprotein</keyword>
<keyword evidence="5" id="KW-0472">Membrane</keyword>
<evidence type="ECO:0000256" key="5">
    <source>
        <dbReference type="SAM" id="Phobius"/>
    </source>
</evidence>
<feature type="chain" id="PRO_5044652552" evidence="6">
    <location>
        <begin position="20"/>
        <end position="705"/>
    </location>
</feature>
<dbReference type="PANTHER" id="PTHR11481:SF60">
    <property type="entry name" value="IG-LIKE DOMAIN-CONTAINING PROTEIN"/>
    <property type="match status" value="1"/>
</dbReference>
<dbReference type="GO" id="GO:0004888">
    <property type="term" value="F:transmembrane signaling receptor activity"/>
    <property type="evidence" value="ECO:0007669"/>
    <property type="project" value="TreeGrafter"/>
</dbReference>
<dbReference type="GeneID" id="115473457"/>
<dbReference type="GO" id="GO:0007166">
    <property type="term" value="P:cell surface receptor signaling pathway"/>
    <property type="evidence" value="ECO:0007669"/>
    <property type="project" value="TreeGrafter"/>
</dbReference>
<evidence type="ECO:0000256" key="1">
    <source>
        <dbReference type="ARBA" id="ARBA00022729"/>
    </source>
</evidence>
<evidence type="ECO:0000256" key="4">
    <source>
        <dbReference type="SAM" id="MobiDB-lite"/>
    </source>
</evidence>
<reference evidence="9 10" key="1">
    <citation type="submission" date="2025-04" db="UniProtKB">
        <authorList>
            <consortium name="RefSeq"/>
        </authorList>
    </citation>
    <scope>IDENTIFICATION</scope>
</reference>
<dbReference type="SMART" id="SM00409">
    <property type="entry name" value="IG"/>
    <property type="match status" value="5"/>
</dbReference>
<keyword evidence="5" id="KW-1133">Transmembrane helix</keyword>
<dbReference type="InterPro" id="IPR040878">
    <property type="entry name" value="IL-40-like_Ig"/>
</dbReference>
<evidence type="ECO:0000256" key="6">
    <source>
        <dbReference type="SAM" id="SignalP"/>
    </source>
</evidence>
<dbReference type="PANTHER" id="PTHR11481">
    <property type="entry name" value="IMMUNOGLOBULIN FC RECEPTOR"/>
    <property type="match status" value="1"/>
</dbReference>
<evidence type="ECO:0000259" key="7">
    <source>
        <dbReference type="PROSITE" id="PS50835"/>
    </source>
</evidence>
<dbReference type="Pfam" id="PF17736">
    <property type="entry name" value="Ig_C17orf99"/>
    <property type="match status" value="1"/>
</dbReference>
<feature type="transmembrane region" description="Helical" evidence="5">
    <location>
        <begin position="600"/>
        <end position="622"/>
    </location>
</feature>
<dbReference type="Pfam" id="PF13895">
    <property type="entry name" value="Ig_2"/>
    <property type="match status" value="1"/>
</dbReference>
<dbReference type="SMART" id="SM00408">
    <property type="entry name" value="IGc2"/>
    <property type="match status" value="3"/>
</dbReference>
<evidence type="ECO:0000313" key="10">
    <source>
        <dbReference type="RefSeq" id="XP_030064281.1"/>
    </source>
</evidence>
<dbReference type="Pfam" id="PF13927">
    <property type="entry name" value="Ig_3"/>
    <property type="match status" value="1"/>
</dbReference>
<dbReference type="KEGG" id="muo:115473457"/>
<feature type="signal peptide" evidence="6">
    <location>
        <begin position="1"/>
        <end position="19"/>
    </location>
</feature>
<dbReference type="InterPro" id="IPR007110">
    <property type="entry name" value="Ig-like_dom"/>
</dbReference>
<dbReference type="InterPro" id="IPR050488">
    <property type="entry name" value="Ig_Fc_receptor"/>
</dbReference>
<dbReference type="GO" id="GO:0006955">
    <property type="term" value="P:immune response"/>
    <property type="evidence" value="ECO:0007669"/>
    <property type="project" value="TreeGrafter"/>
</dbReference>
<dbReference type="InterPro" id="IPR003599">
    <property type="entry name" value="Ig_sub"/>
</dbReference>
<keyword evidence="5" id="KW-0812">Transmembrane</keyword>
<dbReference type="RefSeq" id="XP_030064281.1">
    <property type="nucleotide sequence ID" value="XM_030208421.1"/>
</dbReference>
<dbReference type="OrthoDB" id="9950534at2759"/>
<organism evidence="8 9">
    <name type="scientific">Microcaecilia unicolor</name>
    <dbReference type="NCBI Taxonomy" id="1415580"/>
    <lineage>
        <taxon>Eukaryota</taxon>
        <taxon>Metazoa</taxon>
        <taxon>Chordata</taxon>
        <taxon>Craniata</taxon>
        <taxon>Vertebrata</taxon>
        <taxon>Euteleostomi</taxon>
        <taxon>Amphibia</taxon>
        <taxon>Gymnophiona</taxon>
        <taxon>Siphonopidae</taxon>
        <taxon>Microcaecilia</taxon>
    </lineage>
</organism>
<dbReference type="SUPFAM" id="SSF48726">
    <property type="entry name" value="Immunoglobulin"/>
    <property type="match status" value="4"/>
</dbReference>
<evidence type="ECO:0000256" key="2">
    <source>
        <dbReference type="ARBA" id="ARBA00023157"/>
    </source>
</evidence>
<feature type="domain" description="Ig-like" evidence="7">
    <location>
        <begin position="319"/>
        <end position="399"/>
    </location>
</feature>
<feature type="region of interest" description="Disordered" evidence="4">
    <location>
        <begin position="639"/>
        <end position="705"/>
    </location>
</feature>
<keyword evidence="1 6" id="KW-0732">Signal</keyword>